<feature type="compositionally biased region" description="Basic and acidic residues" evidence="1">
    <location>
        <begin position="118"/>
        <end position="132"/>
    </location>
</feature>
<accession>A0A699Q741</accession>
<name>A0A699Q741_TANCI</name>
<feature type="compositionally biased region" description="Acidic residues" evidence="1">
    <location>
        <begin position="133"/>
        <end position="147"/>
    </location>
</feature>
<reference evidence="2" key="1">
    <citation type="journal article" date="2019" name="Sci. Rep.">
        <title>Draft genome of Tanacetum cinerariifolium, the natural source of mosquito coil.</title>
        <authorList>
            <person name="Yamashiro T."/>
            <person name="Shiraishi A."/>
            <person name="Satake H."/>
            <person name="Nakayama K."/>
        </authorList>
    </citation>
    <scope>NUCLEOTIDE SEQUENCE</scope>
</reference>
<sequence length="289" mass="31586">SSKNKSSTTQNCFETEQTRDSHLPTEWSGTGKGTGSKESNDDSDDSEEELSWKSSDDEEVGGHEEDKESNDDSDEGSDKDSDETVKSGAGKDGDEDDDKDDDDDDEEEETTKDDEEVKETGKGSDEVRKSGGESEEEEETSEEEEGSFDPIPRTPEDSENESDDEEEQESKLSEEARIQEEEDAEELYRDVNINQGRGLQVTQNVEDTHVILTPVNPDDPQESSSMSSFVSIMLNPLSDVGVESIFTTTSSQIVSLEPPTPIMTPSTIATITTSGEAPIPPPTIPSIIL</sequence>
<feature type="compositionally biased region" description="Basic and acidic residues" evidence="1">
    <location>
        <begin position="50"/>
        <end position="66"/>
    </location>
</feature>
<feature type="region of interest" description="Disordered" evidence="1">
    <location>
        <begin position="1"/>
        <end position="184"/>
    </location>
</feature>
<feature type="compositionally biased region" description="Basic and acidic residues" evidence="1">
    <location>
        <begin position="76"/>
        <end position="92"/>
    </location>
</feature>
<comment type="caution">
    <text evidence="2">The sequence shown here is derived from an EMBL/GenBank/DDBJ whole genome shotgun (WGS) entry which is preliminary data.</text>
</comment>
<feature type="non-terminal residue" evidence="2">
    <location>
        <position position="289"/>
    </location>
</feature>
<feature type="compositionally biased region" description="Acidic residues" evidence="1">
    <location>
        <begin position="93"/>
        <end position="117"/>
    </location>
</feature>
<evidence type="ECO:0000313" key="2">
    <source>
        <dbReference type="EMBL" id="GFC60055.1"/>
    </source>
</evidence>
<feature type="compositionally biased region" description="Basic and acidic residues" evidence="1">
    <location>
        <begin position="169"/>
        <end position="179"/>
    </location>
</feature>
<dbReference type="AlphaFoldDB" id="A0A699Q741"/>
<dbReference type="EMBL" id="BKCJ010983944">
    <property type="protein sequence ID" value="GFC60055.1"/>
    <property type="molecule type" value="Genomic_DNA"/>
</dbReference>
<feature type="compositionally biased region" description="Acidic residues" evidence="1">
    <location>
        <begin position="157"/>
        <end position="168"/>
    </location>
</feature>
<feature type="compositionally biased region" description="Polar residues" evidence="1">
    <location>
        <begin position="1"/>
        <end position="15"/>
    </location>
</feature>
<evidence type="ECO:0000256" key="1">
    <source>
        <dbReference type="SAM" id="MobiDB-lite"/>
    </source>
</evidence>
<feature type="non-terminal residue" evidence="2">
    <location>
        <position position="1"/>
    </location>
</feature>
<proteinExistence type="predicted"/>
<gene>
    <name evidence="2" type="ORF">Tci_832025</name>
</gene>
<protein>
    <submittedName>
        <fullName evidence="2">Uncharacterized protein</fullName>
    </submittedName>
</protein>
<organism evidence="2">
    <name type="scientific">Tanacetum cinerariifolium</name>
    <name type="common">Dalmatian daisy</name>
    <name type="synonym">Chrysanthemum cinerariifolium</name>
    <dbReference type="NCBI Taxonomy" id="118510"/>
    <lineage>
        <taxon>Eukaryota</taxon>
        <taxon>Viridiplantae</taxon>
        <taxon>Streptophyta</taxon>
        <taxon>Embryophyta</taxon>
        <taxon>Tracheophyta</taxon>
        <taxon>Spermatophyta</taxon>
        <taxon>Magnoliopsida</taxon>
        <taxon>eudicotyledons</taxon>
        <taxon>Gunneridae</taxon>
        <taxon>Pentapetalae</taxon>
        <taxon>asterids</taxon>
        <taxon>campanulids</taxon>
        <taxon>Asterales</taxon>
        <taxon>Asteraceae</taxon>
        <taxon>Asteroideae</taxon>
        <taxon>Anthemideae</taxon>
        <taxon>Anthemidinae</taxon>
        <taxon>Tanacetum</taxon>
    </lineage>
</organism>